<evidence type="ECO:0000256" key="7">
    <source>
        <dbReference type="ARBA" id="ARBA00022840"/>
    </source>
</evidence>
<keyword evidence="6 8" id="KW-0274">FAD</keyword>
<dbReference type="InterPro" id="IPR050385">
    <property type="entry name" value="Archaeal_FAD_synthase"/>
</dbReference>
<comment type="function">
    <text evidence="8">Catalyzes the transfer of the AMP portion of ATP to flavin mononucleotide (FMN) to produce flavin adenine dinucleotide (FAD) coenzyme.</text>
</comment>
<dbReference type="PANTHER" id="PTHR43793:SF1">
    <property type="entry name" value="FAD SYNTHASE"/>
    <property type="match status" value="1"/>
</dbReference>
<sequence>MKRIVATGTFDILHPGHLFYLEESKKLGDELWVIVAREQNIKHKPLPIVPEEQRLKMIQGLRCVDHAVLGDTVDMYRPIAEIDPDIITLGFNQKFSEEKLITEMRKRNIRAEIMRIGDFSGCKFNSSTTIIDEAVKRRCEK</sequence>
<reference evidence="10 11" key="1">
    <citation type="submission" date="2023-06" db="EMBL/GenBank/DDBJ databases">
        <title>Genome sequence of Methancorpusculaceae sp. Cs1.</title>
        <authorList>
            <person name="Protasov E."/>
            <person name="Platt K."/>
            <person name="Poehlein A."/>
            <person name="Daniel R."/>
            <person name="Brune A."/>
        </authorList>
    </citation>
    <scope>NUCLEOTIDE SEQUENCE [LARGE SCALE GENOMIC DNA]</scope>
    <source>
        <strain evidence="10 11">Cs1</strain>
    </source>
</reference>
<accession>A0AAE4SAU5</accession>
<comment type="pathway">
    <text evidence="8">Cofactor biosynthesis; FAD biosynthesis; FAD from FMN: step 1/1.</text>
</comment>
<keyword evidence="5 8" id="KW-0547">Nucleotide-binding</keyword>
<evidence type="ECO:0000313" key="11">
    <source>
        <dbReference type="Proteomes" id="UP001283212"/>
    </source>
</evidence>
<evidence type="ECO:0000256" key="6">
    <source>
        <dbReference type="ARBA" id="ARBA00022827"/>
    </source>
</evidence>
<dbReference type="Pfam" id="PF01467">
    <property type="entry name" value="CTP_transf_like"/>
    <property type="match status" value="1"/>
</dbReference>
<dbReference type="GO" id="GO:0006747">
    <property type="term" value="P:FAD biosynthetic process"/>
    <property type="evidence" value="ECO:0007669"/>
    <property type="project" value="UniProtKB-UniRule"/>
</dbReference>
<evidence type="ECO:0000313" key="10">
    <source>
        <dbReference type="EMBL" id="MDV0442746.1"/>
    </source>
</evidence>
<proteinExistence type="inferred from homology"/>
<organism evidence="10 11">
    <name type="scientific">Methanorbis rubei</name>
    <dbReference type="NCBI Taxonomy" id="3028300"/>
    <lineage>
        <taxon>Archaea</taxon>
        <taxon>Methanobacteriati</taxon>
        <taxon>Methanobacteriota</taxon>
        <taxon>Stenosarchaea group</taxon>
        <taxon>Methanomicrobia</taxon>
        <taxon>Methanomicrobiales</taxon>
        <taxon>Methanocorpusculaceae</taxon>
        <taxon>Methanorbis</taxon>
    </lineage>
</organism>
<evidence type="ECO:0000259" key="9">
    <source>
        <dbReference type="Pfam" id="PF01467"/>
    </source>
</evidence>
<dbReference type="AlphaFoldDB" id="A0AAE4SAU5"/>
<protein>
    <recommendedName>
        <fullName evidence="8">FAD synthase</fullName>
        <ecNumber evidence="8">2.7.7.2</ecNumber>
    </recommendedName>
    <alternativeName>
        <fullName evidence="8">FMN adenylyltransferase</fullName>
    </alternativeName>
    <alternativeName>
        <fullName evidence="8">Flavin adenine dinucleotide synthase</fullName>
    </alternativeName>
</protein>
<dbReference type="GO" id="GO:0005524">
    <property type="term" value="F:ATP binding"/>
    <property type="evidence" value="ECO:0007669"/>
    <property type="project" value="UniProtKB-UniRule"/>
</dbReference>
<evidence type="ECO:0000256" key="3">
    <source>
        <dbReference type="ARBA" id="ARBA00022679"/>
    </source>
</evidence>
<evidence type="ECO:0000256" key="8">
    <source>
        <dbReference type="HAMAP-Rule" id="MF_02115"/>
    </source>
</evidence>
<dbReference type="GO" id="GO:0046444">
    <property type="term" value="P:FMN metabolic process"/>
    <property type="evidence" value="ECO:0007669"/>
    <property type="project" value="UniProtKB-UniRule"/>
</dbReference>
<feature type="binding site" evidence="8">
    <location>
        <position position="92"/>
    </location>
    <ligand>
        <name>ATP</name>
        <dbReference type="ChEBI" id="CHEBI:30616"/>
    </ligand>
</feature>
<evidence type="ECO:0000256" key="2">
    <source>
        <dbReference type="ARBA" id="ARBA00022643"/>
    </source>
</evidence>
<keyword evidence="3 8" id="KW-0808">Transferase</keyword>
<comment type="subunit">
    <text evidence="8">Homodimer.</text>
</comment>
<dbReference type="Proteomes" id="UP001283212">
    <property type="component" value="Unassembled WGS sequence"/>
</dbReference>
<keyword evidence="7 8" id="KW-0067">ATP-binding</keyword>
<dbReference type="InterPro" id="IPR014729">
    <property type="entry name" value="Rossmann-like_a/b/a_fold"/>
</dbReference>
<dbReference type="NCBIfam" id="TIGR00125">
    <property type="entry name" value="cyt_tran_rel"/>
    <property type="match status" value="1"/>
</dbReference>
<dbReference type="InterPro" id="IPR004821">
    <property type="entry name" value="Cyt_trans-like"/>
</dbReference>
<evidence type="ECO:0000256" key="1">
    <source>
        <dbReference type="ARBA" id="ARBA00022630"/>
    </source>
</evidence>
<comment type="similarity">
    <text evidence="8">Belongs to the archaeal FAD synthase family.</text>
</comment>
<dbReference type="SUPFAM" id="SSF52374">
    <property type="entry name" value="Nucleotidylyl transferase"/>
    <property type="match status" value="1"/>
</dbReference>
<evidence type="ECO:0000256" key="4">
    <source>
        <dbReference type="ARBA" id="ARBA00022695"/>
    </source>
</evidence>
<feature type="binding site" evidence="8">
    <location>
        <position position="119"/>
    </location>
    <ligand>
        <name>ATP</name>
        <dbReference type="ChEBI" id="CHEBI:30616"/>
    </ligand>
</feature>
<feature type="binding site" evidence="8">
    <location>
        <begin position="14"/>
        <end position="17"/>
    </location>
    <ligand>
        <name>ATP</name>
        <dbReference type="ChEBI" id="CHEBI:30616"/>
    </ligand>
</feature>
<keyword evidence="11" id="KW-1185">Reference proteome</keyword>
<comment type="catalytic activity">
    <reaction evidence="8">
        <text>FMN + ATP + H(+) = FAD + diphosphate</text>
        <dbReference type="Rhea" id="RHEA:17237"/>
        <dbReference type="ChEBI" id="CHEBI:15378"/>
        <dbReference type="ChEBI" id="CHEBI:30616"/>
        <dbReference type="ChEBI" id="CHEBI:33019"/>
        <dbReference type="ChEBI" id="CHEBI:57692"/>
        <dbReference type="ChEBI" id="CHEBI:58210"/>
        <dbReference type="EC" id="2.7.7.2"/>
    </reaction>
</comment>
<comment type="caution">
    <text evidence="10">The sequence shown here is derived from an EMBL/GenBank/DDBJ whole genome shotgun (WGS) entry which is preliminary data.</text>
</comment>
<dbReference type="InterPro" id="IPR024902">
    <property type="entry name" value="FAD_synth_RibL"/>
</dbReference>
<keyword evidence="2 8" id="KW-0288">FMN</keyword>
<comment type="cofactor">
    <cofactor evidence="8">
        <name>a divalent metal cation</name>
        <dbReference type="ChEBI" id="CHEBI:60240"/>
    </cofactor>
</comment>
<keyword evidence="4 8" id="KW-0548">Nucleotidyltransferase</keyword>
<feature type="domain" description="Cytidyltransferase-like" evidence="9">
    <location>
        <begin position="6"/>
        <end position="131"/>
    </location>
</feature>
<dbReference type="GO" id="GO:0003919">
    <property type="term" value="F:FMN adenylyltransferase activity"/>
    <property type="evidence" value="ECO:0007669"/>
    <property type="project" value="UniProtKB-UniRule"/>
</dbReference>
<gene>
    <name evidence="10" type="primary">hldE</name>
    <name evidence="8" type="synonym">ribL</name>
    <name evidence="10" type="ORF">McpCs1_00910</name>
</gene>
<dbReference type="EMBL" id="JAWDKB010000001">
    <property type="protein sequence ID" value="MDV0442746.1"/>
    <property type="molecule type" value="Genomic_DNA"/>
</dbReference>
<keyword evidence="1 8" id="KW-0285">Flavoprotein</keyword>
<feature type="binding site" evidence="8">
    <location>
        <begin position="9"/>
        <end position="10"/>
    </location>
    <ligand>
        <name>ATP</name>
        <dbReference type="ChEBI" id="CHEBI:30616"/>
    </ligand>
</feature>
<name>A0AAE4SAU5_9EURY</name>
<evidence type="ECO:0000256" key="5">
    <source>
        <dbReference type="ARBA" id="ARBA00022741"/>
    </source>
</evidence>
<dbReference type="PANTHER" id="PTHR43793">
    <property type="entry name" value="FAD SYNTHASE"/>
    <property type="match status" value="1"/>
</dbReference>
<dbReference type="RefSeq" id="WP_338095293.1">
    <property type="nucleotide sequence ID" value="NZ_JAWDKB010000001.1"/>
</dbReference>
<dbReference type="HAMAP" id="MF_02115">
    <property type="entry name" value="FAD_synth_arch"/>
    <property type="match status" value="1"/>
</dbReference>
<dbReference type="Gene3D" id="3.40.50.620">
    <property type="entry name" value="HUPs"/>
    <property type="match status" value="1"/>
</dbReference>
<dbReference type="EC" id="2.7.7.2" evidence="8"/>